<feature type="region of interest" description="Disordered" evidence="1">
    <location>
        <begin position="151"/>
        <end position="315"/>
    </location>
</feature>
<dbReference type="EMBL" id="PGCI01000409">
    <property type="protein sequence ID" value="PLW27399.1"/>
    <property type="molecule type" value="Genomic_DNA"/>
</dbReference>
<dbReference type="AlphaFoldDB" id="A0A2N5TPH6"/>
<proteinExistence type="predicted"/>
<sequence length="315" mass="35502">MSADACLMSCNKKASTKLEYIDGAIPNHSNVGFTPFFDKNIKDVKGPLPLTIFNKAWREDALAFHANKKSRSDEKDGIYAGFEYPNEWSQSFAQWTMNYREFLETFCDLYKNKDFARWIVELAVDISKEREDIKHNVISITRRLEETHYTNNPYAEGGEKYGFDPRTGKPKVGKSGGNNTTGGSNQGRRRGRSNNWNVNDSRAGGEDKFFNNNSVSNTPNQWGKQHQNWGEEQKPWSNNSYGNSMYWAQGQDNNRNYQQYNNGQHAGGNQSNYYNAQPGYNNNSSGYNNNQGGQSGSGTSGRGKKPSRGGKKPAV</sequence>
<accession>A0A2N5TPH6</accession>
<comment type="caution">
    <text evidence="2">The sequence shown here is derived from an EMBL/GenBank/DDBJ whole genome shotgun (WGS) entry which is preliminary data.</text>
</comment>
<feature type="compositionally biased region" description="Low complexity" evidence="1">
    <location>
        <begin position="249"/>
        <end position="264"/>
    </location>
</feature>
<evidence type="ECO:0000256" key="1">
    <source>
        <dbReference type="SAM" id="MobiDB-lite"/>
    </source>
</evidence>
<name>A0A2N5TPH6_9BASI</name>
<feature type="compositionally biased region" description="Basic and acidic residues" evidence="1">
    <location>
        <begin position="157"/>
        <end position="167"/>
    </location>
</feature>
<dbReference type="Proteomes" id="UP000235392">
    <property type="component" value="Unassembled WGS sequence"/>
</dbReference>
<evidence type="ECO:0000313" key="2">
    <source>
        <dbReference type="EMBL" id="PLW27399.1"/>
    </source>
</evidence>
<feature type="compositionally biased region" description="Polar residues" evidence="1">
    <location>
        <begin position="210"/>
        <end position="228"/>
    </location>
</feature>
<gene>
    <name evidence="2" type="ORF">PCASD_25372</name>
</gene>
<feature type="compositionally biased region" description="Basic residues" evidence="1">
    <location>
        <begin position="302"/>
        <end position="315"/>
    </location>
</feature>
<protein>
    <submittedName>
        <fullName evidence="2">Uncharacterized protein</fullName>
    </submittedName>
</protein>
<feature type="compositionally biased region" description="Low complexity" evidence="1">
    <location>
        <begin position="278"/>
        <end position="292"/>
    </location>
</feature>
<organism evidence="2 3">
    <name type="scientific">Puccinia coronata f. sp. avenae</name>
    <dbReference type="NCBI Taxonomy" id="200324"/>
    <lineage>
        <taxon>Eukaryota</taxon>
        <taxon>Fungi</taxon>
        <taxon>Dikarya</taxon>
        <taxon>Basidiomycota</taxon>
        <taxon>Pucciniomycotina</taxon>
        <taxon>Pucciniomycetes</taxon>
        <taxon>Pucciniales</taxon>
        <taxon>Pucciniaceae</taxon>
        <taxon>Puccinia</taxon>
    </lineage>
</organism>
<reference evidence="2 3" key="1">
    <citation type="submission" date="2017-11" db="EMBL/GenBank/DDBJ databases">
        <title>De novo assembly and phasing of dikaryotic genomes from two isolates of Puccinia coronata f. sp. avenae, the causal agent of oat crown rust.</title>
        <authorList>
            <person name="Miller M.E."/>
            <person name="Zhang Y."/>
            <person name="Omidvar V."/>
            <person name="Sperschneider J."/>
            <person name="Schwessinger B."/>
            <person name="Raley C."/>
            <person name="Palmer J.M."/>
            <person name="Garnica D."/>
            <person name="Upadhyaya N."/>
            <person name="Rathjen J."/>
            <person name="Taylor J.M."/>
            <person name="Park R.F."/>
            <person name="Dodds P.N."/>
            <person name="Hirsch C.D."/>
            <person name="Kianian S.F."/>
            <person name="Figueroa M."/>
        </authorList>
    </citation>
    <scope>NUCLEOTIDE SEQUENCE [LARGE SCALE GENOMIC DNA]</scope>
    <source>
        <strain evidence="2">12SD80</strain>
    </source>
</reference>
<evidence type="ECO:0000313" key="3">
    <source>
        <dbReference type="Proteomes" id="UP000235392"/>
    </source>
</evidence>